<evidence type="ECO:0000313" key="5">
    <source>
        <dbReference type="EMBL" id="KAK5169613.1"/>
    </source>
</evidence>
<dbReference type="GeneID" id="89926931"/>
<evidence type="ECO:0000256" key="2">
    <source>
        <dbReference type="SAM" id="Phobius"/>
    </source>
</evidence>
<organism evidence="5 6">
    <name type="scientific">Saxophila tyrrhenica</name>
    <dbReference type="NCBI Taxonomy" id="1690608"/>
    <lineage>
        <taxon>Eukaryota</taxon>
        <taxon>Fungi</taxon>
        <taxon>Dikarya</taxon>
        <taxon>Ascomycota</taxon>
        <taxon>Pezizomycotina</taxon>
        <taxon>Dothideomycetes</taxon>
        <taxon>Dothideomycetidae</taxon>
        <taxon>Mycosphaerellales</taxon>
        <taxon>Extremaceae</taxon>
        <taxon>Saxophila</taxon>
    </lineage>
</organism>
<evidence type="ECO:0000256" key="3">
    <source>
        <dbReference type="SAM" id="SignalP"/>
    </source>
</evidence>
<dbReference type="PANTHER" id="PTHR42028:SF1">
    <property type="entry name" value="YALI0E30657P"/>
    <property type="match status" value="1"/>
</dbReference>
<evidence type="ECO:0000259" key="4">
    <source>
        <dbReference type="Pfam" id="PF23585"/>
    </source>
</evidence>
<protein>
    <recommendedName>
        <fullName evidence="4">DUF7137 domain-containing protein</fullName>
    </recommendedName>
</protein>
<evidence type="ECO:0000256" key="1">
    <source>
        <dbReference type="SAM" id="MobiDB-lite"/>
    </source>
</evidence>
<gene>
    <name evidence="5" type="ORF">LTR77_005590</name>
</gene>
<name>A0AAV9P913_9PEZI</name>
<reference evidence="5 6" key="1">
    <citation type="submission" date="2023-08" db="EMBL/GenBank/DDBJ databases">
        <title>Black Yeasts Isolated from many extreme environments.</title>
        <authorList>
            <person name="Coleine C."/>
            <person name="Stajich J.E."/>
            <person name="Selbmann L."/>
        </authorList>
    </citation>
    <scope>NUCLEOTIDE SEQUENCE [LARGE SCALE GENOMIC DNA]</scope>
    <source>
        <strain evidence="5 6">CCFEE 5935</strain>
    </source>
</reference>
<feature type="compositionally biased region" description="Basic and acidic residues" evidence="1">
    <location>
        <begin position="35"/>
        <end position="47"/>
    </location>
</feature>
<dbReference type="PANTHER" id="PTHR42028">
    <property type="entry name" value="CHROMOSOME 1, WHOLE GENOME SHOTGUN SEQUENCE"/>
    <property type="match status" value="1"/>
</dbReference>
<dbReference type="EMBL" id="JAVRRT010000008">
    <property type="protein sequence ID" value="KAK5169613.1"/>
    <property type="molecule type" value="Genomic_DNA"/>
</dbReference>
<comment type="caution">
    <text evidence="5">The sequence shown here is derived from an EMBL/GenBank/DDBJ whole genome shotgun (WGS) entry which is preliminary data.</text>
</comment>
<dbReference type="Proteomes" id="UP001337655">
    <property type="component" value="Unassembled WGS sequence"/>
</dbReference>
<keyword evidence="3" id="KW-0732">Signal</keyword>
<feature type="domain" description="DUF7137" evidence="4">
    <location>
        <begin position="133"/>
        <end position="273"/>
    </location>
</feature>
<feature type="compositionally biased region" description="Basic and acidic residues" evidence="1">
    <location>
        <begin position="67"/>
        <end position="81"/>
    </location>
</feature>
<dbReference type="InterPro" id="IPR055561">
    <property type="entry name" value="DUF7137"/>
</dbReference>
<dbReference type="Pfam" id="PF23585">
    <property type="entry name" value="DUF7137"/>
    <property type="match status" value="1"/>
</dbReference>
<feature type="compositionally biased region" description="Basic and acidic residues" evidence="1">
    <location>
        <begin position="94"/>
        <end position="116"/>
    </location>
</feature>
<dbReference type="RefSeq" id="XP_064658959.1">
    <property type="nucleotide sequence ID" value="XM_064802834.1"/>
</dbReference>
<sequence length="310" mass="33428">MRPSSFASSLLLFTAAASAWPWPPSWQPRETGAVARRDTTWAIERRQQSSLALSLSTEQGNTATTEKSTEKSTKKTTKGDDATQSASASATDTKSGDDSKTTGKTTGKSDDDDNKKTTKKTSYETTKTFDNRLPAGGVSMITPNVIAGPQYYKIASKPGQEYITFAWNYTSLSRTPSAIDILASCSQNSATYTISANASVTGPTQEVIWDVGKYQATATQPLLMATYTLVIHDAQADITASPRAGYLGTWNQFYFGMYLPQEYTPIADYVCATCSGAMSSMTRHTIWGMLGMAAVTVLSFGWFGGVAGLW</sequence>
<feature type="chain" id="PRO_5043787921" description="DUF7137 domain-containing protein" evidence="3">
    <location>
        <begin position="20"/>
        <end position="310"/>
    </location>
</feature>
<dbReference type="AlphaFoldDB" id="A0AAV9P913"/>
<keyword evidence="2" id="KW-0472">Membrane</keyword>
<keyword evidence="2" id="KW-1133">Transmembrane helix</keyword>
<feature type="signal peptide" evidence="3">
    <location>
        <begin position="1"/>
        <end position="19"/>
    </location>
</feature>
<accession>A0AAV9P913</accession>
<feature type="compositionally biased region" description="Low complexity" evidence="1">
    <location>
        <begin position="82"/>
        <end position="93"/>
    </location>
</feature>
<keyword evidence="2" id="KW-0812">Transmembrane</keyword>
<feature type="compositionally biased region" description="Low complexity" evidence="1">
    <location>
        <begin position="49"/>
        <end position="66"/>
    </location>
</feature>
<keyword evidence="6" id="KW-1185">Reference proteome</keyword>
<proteinExistence type="predicted"/>
<feature type="transmembrane region" description="Helical" evidence="2">
    <location>
        <begin position="286"/>
        <end position="309"/>
    </location>
</feature>
<feature type="region of interest" description="Disordered" evidence="1">
    <location>
        <begin position="20"/>
        <end position="119"/>
    </location>
</feature>
<evidence type="ECO:0000313" key="6">
    <source>
        <dbReference type="Proteomes" id="UP001337655"/>
    </source>
</evidence>